<reference evidence="2 3" key="1">
    <citation type="journal article" date="2016" name="Nat. Commun.">
        <title>Thousands of microbial genomes shed light on interconnected biogeochemical processes in an aquifer system.</title>
        <authorList>
            <person name="Anantharaman K."/>
            <person name="Brown C.T."/>
            <person name="Hug L.A."/>
            <person name="Sharon I."/>
            <person name="Castelle C.J."/>
            <person name="Probst A.J."/>
            <person name="Thomas B.C."/>
            <person name="Singh A."/>
            <person name="Wilkins M.J."/>
            <person name="Karaoz U."/>
            <person name="Brodie E.L."/>
            <person name="Williams K.H."/>
            <person name="Hubbard S.S."/>
            <person name="Banfield J.F."/>
        </authorList>
    </citation>
    <scope>NUCLEOTIDE SEQUENCE [LARGE SCALE GENOMIC DNA]</scope>
</reference>
<proteinExistence type="predicted"/>
<keyword evidence="1" id="KW-1133">Transmembrane helix</keyword>
<dbReference type="Proteomes" id="UP000179024">
    <property type="component" value="Unassembled WGS sequence"/>
</dbReference>
<gene>
    <name evidence="2" type="ORF">A3F34_01240</name>
</gene>
<organism evidence="2 3">
    <name type="scientific">Candidatus Roizmanbacteria bacterium RIFCSPHIGHO2_12_FULL_44_10</name>
    <dbReference type="NCBI Taxonomy" id="1802054"/>
    <lineage>
        <taxon>Bacteria</taxon>
        <taxon>Candidatus Roizmaniibacteriota</taxon>
    </lineage>
</organism>
<sequence>MKYLALLLVYLFVAVKNSHAYLDPGTGSYILQVVVGSLLAGGYFFKDALGRFFKKTTGFFKKVSKK</sequence>
<name>A0A1F7I5A6_9BACT</name>
<evidence type="ECO:0000313" key="3">
    <source>
        <dbReference type="Proteomes" id="UP000179024"/>
    </source>
</evidence>
<keyword evidence="1" id="KW-0472">Membrane</keyword>
<accession>A0A1F7I5A6</accession>
<evidence type="ECO:0000256" key="1">
    <source>
        <dbReference type="SAM" id="Phobius"/>
    </source>
</evidence>
<dbReference type="AlphaFoldDB" id="A0A1F7I5A6"/>
<feature type="transmembrane region" description="Helical" evidence="1">
    <location>
        <begin position="30"/>
        <end position="45"/>
    </location>
</feature>
<keyword evidence="1" id="KW-0812">Transmembrane</keyword>
<comment type="caution">
    <text evidence="2">The sequence shown here is derived from an EMBL/GenBank/DDBJ whole genome shotgun (WGS) entry which is preliminary data.</text>
</comment>
<protein>
    <submittedName>
        <fullName evidence="2">Uncharacterized protein</fullName>
    </submittedName>
</protein>
<dbReference type="EMBL" id="MGAE01000053">
    <property type="protein sequence ID" value="OGK38555.1"/>
    <property type="molecule type" value="Genomic_DNA"/>
</dbReference>
<evidence type="ECO:0000313" key="2">
    <source>
        <dbReference type="EMBL" id="OGK38555.1"/>
    </source>
</evidence>